<keyword evidence="14" id="KW-1185">Reference proteome</keyword>
<dbReference type="InterPro" id="IPR045031">
    <property type="entry name" value="DHP_synth-like"/>
</dbReference>
<dbReference type="AlphaFoldDB" id="A0A0X1KQI4"/>
<name>A0A0X1KQI4_9THEM</name>
<evidence type="ECO:0000256" key="10">
    <source>
        <dbReference type="ARBA" id="ARBA00022909"/>
    </source>
</evidence>
<keyword evidence="10" id="KW-0289">Folate biosynthesis</keyword>
<evidence type="ECO:0000256" key="7">
    <source>
        <dbReference type="ARBA" id="ARBA00022679"/>
    </source>
</evidence>
<evidence type="ECO:0000256" key="8">
    <source>
        <dbReference type="ARBA" id="ARBA00022723"/>
    </source>
</evidence>
<evidence type="ECO:0000256" key="11">
    <source>
        <dbReference type="ARBA" id="ARBA00030193"/>
    </source>
</evidence>
<gene>
    <name evidence="13" type="ORF">AJ81_03775</name>
</gene>
<dbReference type="OrthoDB" id="9811744at2"/>
<protein>
    <recommendedName>
        <fullName evidence="6">Dihydropteroate synthase</fullName>
        <ecNumber evidence="5">2.5.1.15</ecNumber>
    </recommendedName>
    <alternativeName>
        <fullName evidence="11">Dihydropteroate pyrophosphorylase</fullName>
    </alternativeName>
</protein>
<dbReference type="GO" id="GO:0046654">
    <property type="term" value="P:tetrahydrofolate biosynthetic process"/>
    <property type="evidence" value="ECO:0007669"/>
    <property type="project" value="TreeGrafter"/>
</dbReference>
<dbReference type="SUPFAM" id="SSF51717">
    <property type="entry name" value="Dihydropteroate synthetase-like"/>
    <property type="match status" value="1"/>
</dbReference>
<dbReference type="KEGG" id="phy:AJ81_03775"/>
<reference evidence="13 14" key="1">
    <citation type="submission" date="2014-01" db="EMBL/GenBank/DDBJ databases">
        <title>Genome sequencing of Thermotog hypogea.</title>
        <authorList>
            <person name="Zhang X."/>
            <person name="Alvare G."/>
            <person name="Fristensky B."/>
            <person name="Chen L."/>
            <person name="Suen T."/>
            <person name="Chen Q."/>
            <person name="Ma K."/>
        </authorList>
    </citation>
    <scope>NUCLEOTIDE SEQUENCE [LARGE SCALE GENOMIC DNA]</scope>
    <source>
        <strain evidence="13 14">DSM 11164</strain>
    </source>
</reference>
<dbReference type="RefSeq" id="WP_081708892.1">
    <property type="nucleotide sequence ID" value="NC_022795.1"/>
</dbReference>
<dbReference type="Gene3D" id="3.20.20.20">
    <property type="entry name" value="Dihydropteroate synthase-like"/>
    <property type="match status" value="1"/>
</dbReference>
<keyword evidence="8" id="KW-0479">Metal-binding</keyword>
<evidence type="ECO:0000313" key="14">
    <source>
        <dbReference type="Proteomes" id="UP000077469"/>
    </source>
</evidence>
<dbReference type="EMBL" id="CP007141">
    <property type="protein sequence ID" value="AJC73479.1"/>
    <property type="molecule type" value="Genomic_DNA"/>
</dbReference>
<keyword evidence="7" id="KW-0808">Transferase</keyword>
<dbReference type="Proteomes" id="UP000077469">
    <property type="component" value="Chromosome"/>
</dbReference>
<comment type="pathway">
    <text evidence="3">Cofactor biosynthesis; tetrahydrofolate biosynthesis; 7,8-dihydrofolate from 2-amino-4-hydroxy-6-hydroxymethyl-7,8-dihydropteridine diphosphate and 4-aminobenzoate: step 1/2.</text>
</comment>
<evidence type="ECO:0000259" key="12">
    <source>
        <dbReference type="PROSITE" id="PS50972"/>
    </source>
</evidence>
<dbReference type="PANTHER" id="PTHR20941:SF1">
    <property type="entry name" value="FOLIC ACID SYNTHESIS PROTEIN FOL1"/>
    <property type="match status" value="1"/>
</dbReference>
<dbReference type="CDD" id="cd00739">
    <property type="entry name" value="DHPS"/>
    <property type="match status" value="1"/>
</dbReference>
<dbReference type="PaxDb" id="1123384-AJ81_03775"/>
<evidence type="ECO:0000256" key="1">
    <source>
        <dbReference type="ARBA" id="ARBA00000012"/>
    </source>
</evidence>
<dbReference type="GO" id="GO:0004156">
    <property type="term" value="F:dihydropteroate synthase activity"/>
    <property type="evidence" value="ECO:0007669"/>
    <property type="project" value="UniProtKB-EC"/>
</dbReference>
<dbReference type="PANTHER" id="PTHR20941">
    <property type="entry name" value="FOLATE SYNTHESIS PROTEINS"/>
    <property type="match status" value="1"/>
</dbReference>
<sequence length="395" mass="44280">MNFLIARVTDPVEHLSRVGVDPASIPIFKNKGEFVSLLIYDVPAISANVIKQEMLAAGGDAAVHKHSITLKVQSTHVLTMGTLAQHKKLVEKLSLMHYWNLDEIARDIKNCLFETKVRAIELPSGRRLEFEKPLIMGIVNVTPDSFYAASRVEKDKLIDLAARMVKEGVDIIDIGGESTRPGSERVSEDEELNRVVPAVETVRKNFDVFISVDTYKAKVAEEALKNGAEIVNDVSALRFDPEMINVLKTYKPAVVLMHMKGEPKTMQENPYYEDVVKEVLYFFKERIEKLREIGLEDKIIIDPGIGFGKRLVDNLEIIKRISEFKSLGKPVLVGASRKSFIGQVLGNVPPEERLYGTLAVTAYCVLNGVDIVRVHDVKENLHVVKLIRAIQPQSR</sequence>
<comment type="cofactor">
    <cofactor evidence="2">
        <name>Mg(2+)</name>
        <dbReference type="ChEBI" id="CHEBI:18420"/>
    </cofactor>
</comment>
<dbReference type="NCBIfam" id="TIGR01496">
    <property type="entry name" value="DHPS"/>
    <property type="match status" value="1"/>
</dbReference>
<evidence type="ECO:0000256" key="9">
    <source>
        <dbReference type="ARBA" id="ARBA00022842"/>
    </source>
</evidence>
<dbReference type="Pfam" id="PF00809">
    <property type="entry name" value="Pterin_bind"/>
    <property type="match status" value="1"/>
</dbReference>
<dbReference type="FunFam" id="3.20.20.20:FF:000006">
    <property type="entry name" value="Dihydropteroate synthase"/>
    <property type="match status" value="1"/>
</dbReference>
<evidence type="ECO:0000256" key="3">
    <source>
        <dbReference type="ARBA" id="ARBA00004763"/>
    </source>
</evidence>
<dbReference type="InterPro" id="IPR000489">
    <property type="entry name" value="Pterin-binding_dom"/>
</dbReference>
<dbReference type="GO" id="GO:0005829">
    <property type="term" value="C:cytosol"/>
    <property type="evidence" value="ECO:0007669"/>
    <property type="project" value="TreeGrafter"/>
</dbReference>
<dbReference type="GO" id="GO:0046656">
    <property type="term" value="P:folic acid biosynthetic process"/>
    <property type="evidence" value="ECO:0007669"/>
    <property type="project" value="UniProtKB-KW"/>
</dbReference>
<dbReference type="PROSITE" id="PS50972">
    <property type="entry name" value="PTERIN_BINDING"/>
    <property type="match status" value="1"/>
</dbReference>
<dbReference type="InterPro" id="IPR011005">
    <property type="entry name" value="Dihydropteroate_synth-like_sf"/>
</dbReference>
<dbReference type="GO" id="GO:0046872">
    <property type="term" value="F:metal ion binding"/>
    <property type="evidence" value="ECO:0007669"/>
    <property type="project" value="UniProtKB-KW"/>
</dbReference>
<dbReference type="EC" id="2.5.1.15" evidence="5"/>
<comment type="similarity">
    <text evidence="4">Belongs to the DHPS family.</text>
</comment>
<evidence type="ECO:0000256" key="4">
    <source>
        <dbReference type="ARBA" id="ARBA00009503"/>
    </source>
</evidence>
<comment type="catalytic activity">
    <reaction evidence="1">
        <text>(7,8-dihydropterin-6-yl)methyl diphosphate + 4-aminobenzoate = 7,8-dihydropteroate + diphosphate</text>
        <dbReference type="Rhea" id="RHEA:19949"/>
        <dbReference type="ChEBI" id="CHEBI:17836"/>
        <dbReference type="ChEBI" id="CHEBI:17839"/>
        <dbReference type="ChEBI" id="CHEBI:33019"/>
        <dbReference type="ChEBI" id="CHEBI:72950"/>
        <dbReference type="EC" id="2.5.1.15"/>
    </reaction>
</comment>
<dbReference type="PROSITE" id="PS00793">
    <property type="entry name" value="DHPS_2"/>
    <property type="match status" value="1"/>
</dbReference>
<dbReference type="PATRIC" id="fig|1123384.7.peg.737"/>
<evidence type="ECO:0000313" key="13">
    <source>
        <dbReference type="EMBL" id="AJC73479.1"/>
    </source>
</evidence>
<organism evidence="13 14">
    <name type="scientific">Pseudothermotoga hypogea DSM 11164 = NBRC 106472</name>
    <dbReference type="NCBI Taxonomy" id="1123384"/>
    <lineage>
        <taxon>Bacteria</taxon>
        <taxon>Thermotogati</taxon>
        <taxon>Thermotogota</taxon>
        <taxon>Thermotogae</taxon>
        <taxon>Thermotogales</taxon>
        <taxon>Thermotogaceae</taxon>
        <taxon>Pseudothermotoga</taxon>
    </lineage>
</organism>
<keyword evidence="9" id="KW-0460">Magnesium</keyword>
<proteinExistence type="inferred from homology"/>
<evidence type="ECO:0000256" key="6">
    <source>
        <dbReference type="ARBA" id="ARBA00016919"/>
    </source>
</evidence>
<accession>A0A0X1KQI4</accession>
<evidence type="ECO:0000256" key="2">
    <source>
        <dbReference type="ARBA" id="ARBA00001946"/>
    </source>
</evidence>
<evidence type="ECO:0000256" key="5">
    <source>
        <dbReference type="ARBA" id="ARBA00012458"/>
    </source>
</evidence>
<dbReference type="InterPro" id="IPR006390">
    <property type="entry name" value="DHP_synth_dom"/>
</dbReference>
<feature type="domain" description="Pterin-binding" evidence="12">
    <location>
        <begin position="133"/>
        <end position="385"/>
    </location>
</feature>
<dbReference type="STRING" id="1123384.AJ81_03775"/>